<gene>
    <name evidence="9" type="primary">algB</name>
    <name evidence="9" type="ORF">PSECIP111951_03170</name>
</gene>
<dbReference type="Pfam" id="PF00158">
    <property type="entry name" value="Sigma54_activat"/>
    <property type="match status" value="1"/>
</dbReference>
<dbReference type="InterPro" id="IPR001789">
    <property type="entry name" value="Sig_transdc_resp-reg_receiver"/>
</dbReference>
<evidence type="ECO:0000256" key="2">
    <source>
        <dbReference type="ARBA" id="ARBA00022840"/>
    </source>
</evidence>
<evidence type="ECO:0000313" key="9">
    <source>
        <dbReference type="EMBL" id="CAH9064597.1"/>
    </source>
</evidence>
<comment type="caution">
    <text evidence="9">The sequence shown here is derived from an EMBL/GenBank/DDBJ whole genome shotgun (WGS) entry which is preliminary data.</text>
</comment>
<dbReference type="SUPFAM" id="SSF46689">
    <property type="entry name" value="Homeodomain-like"/>
    <property type="match status" value="1"/>
</dbReference>
<dbReference type="SUPFAM" id="SSF52172">
    <property type="entry name" value="CheY-like"/>
    <property type="match status" value="1"/>
</dbReference>
<keyword evidence="6" id="KW-0597">Phosphoprotein</keyword>
<dbReference type="PANTHER" id="PTHR32071">
    <property type="entry name" value="TRANSCRIPTIONAL REGULATORY PROTEIN"/>
    <property type="match status" value="1"/>
</dbReference>
<keyword evidence="5" id="KW-0804">Transcription</keyword>
<dbReference type="PROSITE" id="PS50045">
    <property type="entry name" value="SIGMA54_INTERACT_4"/>
    <property type="match status" value="1"/>
</dbReference>
<dbReference type="InterPro" id="IPR025943">
    <property type="entry name" value="Sigma_54_int_dom_ATP-bd_2"/>
</dbReference>
<dbReference type="RefSeq" id="WP_261594465.1">
    <property type="nucleotide sequence ID" value="NZ_CAMAPD010000017.1"/>
</dbReference>
<dbReference type="SUPFAM" id="SSF52540">
    <property type="entry name" value="P-loop containing nucleoside triphosphate hydrolases"/>
    <property type="match status" value="1"/>
</dbReference>
<dbReference type="Pfam" id="PF00072">
    <property type="entry name" value="Response_reg"/>
    <property type="match status" value="1"/>
</dbReference>
<keyword evidence="2" id="KW-0067">ATP-binding</keyword>
<dbReference type="PROSITE" id="PS00688">
    <property type="entry name" value="SIGMA54_INTERACT_3"/>
    <property type="match status" value="1"/>
</dbReference>
<dbReference type="InterPro" id="IPR002197">
    <property type="entry name" value="HTH_Fis"/>
</dbReference>
<dbReference type="InterPro" id="IPR025944">
    <property type="entry name" value="Sigma_54_int_dom_CS"/>
</dbReference>
<dbReference type="CDD" id="cd00009">
    <property type="entry name" value="AAA"/>
    <property type="match status" value="1"/>
</dbReference>
<feature type="modified residue" description="4-aspartylphosphate" evidence="6">
    <location>
        <position position="53"/>
    </location>
</feature>
<feature type="domain" description="Sigma-54 factor interaction" evidence="7">
    <location>
        <begin position="152"/>
        <end position="381"/>
    </location>
</feature>
<dbReference type="Pfam" id="PF02954">
    <property type="entry name" value="HTH_8"/>
    <property type="match status" value="1"/>
</dbReference>
<dbReference type="Pfam" id="PF25601">
    <property type="entry name" value="AAA_lid_14"/>
    <property type="match status" value="1"/>
</dbReference>
<evidence type="ECO:0000256" key="1">
    <source>
        <dbReference type="ARBA" id="ARBA00022741"/>
    </source>
</evidence>
<dbReference type="Gene3D" id="1.10.8.60">
    <property type="match status" value="1"/>
</dbReference>
<organism evidence="9 10">
    <name type="scientific">Pseudoalteromonas holothuriae</name>
    <dbReference type="NCBI Taxonomy" id="2963714"/>
    <lineage>
        <taxon>Bacteria</taxon>
        <taxon>Pseudomonadati</taxon>
        <taxon>Pseudomonadota</taxon>
        <taxon>Gammaproteobacteria</taxon>
        <taxon>Alteromonadales</taxon>
        <taxon>Pseudoalteromonadaceae</taxon>
        <taxon>Pseudoalteromonas</taxon>
    </lineage>
</organism>
<sequence>MSNPILIIDDDEGIRHALSLLLMEEGYPSLQANSPIIAKQLLKSHTFSMVITDLNFTQDTTSAEEGLALIQQLRLDDEQLPILAITGWGSIEIAVKAMQHGANDFVQKPWENERLITIVRTQLQLAKANKRSQKLAVHNQLLQNELGFISGLIAHSVQIKQVLATLSQVAKSDVSVLLTGENGTGKSLFARYLHDLSTRKEEQLISVNMGAVSESLFESEMFGHVKGAFTDAKSQRIGRFELADEGTLFLDEIANTPYSQQAKLLRVLEEKQFEKVGASKTQSVDIRLVAATNADLTHAVATGEFRKDLLYRINTVQIHIPPLRERIADILPLAHYFLGRVIEKYAAQGRTLTAQAQRALQDYHWPGNVRELAHIMERAHILAPTEHIDAEHLNLTPVQQPKHVEIHPYCTVDTAHLTLSEIEQDALVRRLAFYDGDAVAAAQSLGLSRSTFYRRLNKAGK</sequence>
<feature type="domain" description="Response regulatory" evidence="8">
    <location>
        <begin position="4"/>
        <end position="123"/>
    </location>
</feature>
<dbReference type="SMART" id="SM00448">
    <property type="entry name" value="REC"/>
    <property type="match status" value="1"/>
</dbReference>
<dbReference type="InterPro" id="IPR058031">
    <property type="entry name" value="AAA_lid_NorR"/>
</dbReference>
<keyword evidence="3" id="KW-0805">Transcription regulation</keyword>
<dbReference type="PROSITE" id="PS00676">
    <property type="entry name" value="SIGMA54_INTERACT_2"/>
    <property type="match status" value="1"/>
</dbReference>
<dbReference type="InterPro" id="IPR011006">
    <property type="entry name" value="CheY-like_superfamily"/>
</dbReference>
<accession>A0ABN8UPA3</accession>
<evidence type="ECO:0000259" key="7">
    <source>
        <dbReference type="PROSITE" id="PS50045"/>
    </source>
</evidence>
<keyword evidence="4" id="KW-0238">DNA-binding</keyword>
<dbReference type="InterPro" id="IPR027417">
    <property type="entry name" value="P-loop_NTPase"/>
</dbReference>
<reference evidence="9 10" key="1">
    <citation type="submission" date="2022-07" db="EMBL/GenBank/DDBJ databases">
        <authorList>
            <person name="Criscuolo A."/>
        </authorList>
    </citation>
    <scope>NUCLEOTIDE SEQUENCE [LARGE SCALE GENOMIC DNA]</scope>
    <source>
        <strain evidence="10">CIP 111951</strain>
    </source>
</reference>
<dbReference type="Gene3D" id="1.10.10.60">
    <property type="entry name" value="Homeodomain-like"/>
    <property type="match status" value="1"/>
</dbReference>
<dbReference type="InterPro" id="IPR003593">
    <property type="entry name" value="AAA+_ATPase"/>
</dbReference>
<dbReference type="EMBL" id="CAMAPD010000017">
    <property type="protein sequence ID" value="CAH9064597.1"/>
    <property type="molecule type" value="Genomic_DNA"/>
</dbReference>
<proteinExistence type="predicted"/>
<evidence type="ECO:0000256" key="4">
    <source>
        <dbReference type="ARBA" id="ARBA00023125"/>
    </source>
</evidence>
<dbReference type="Proteomes" id="UP001152485">
    <property type="component" value="Unassembled WGS sequence"/>
</dbReference>
<dbReference type="InterPro" id="IPR009057">
    <property type="entry name" value="Homeodomain-like_sf"/>
</dbReference>
<evidence type="ECO:0000313" key="10">
    <source>
        <dbReference type="Proteomes" id="UP001152485"/>
    </source>
</evidence>
<dbReference type="PROSITE" id="PS50110">
    <property type="entry name" value="RESPONSE_REGULATORY"/>
    <property type="match status" value="1"/>
</dbReference>
<dbReference type="SMART" id="SM00382">
    <property type="entry name" value="AAA"/>
    <property type="match status" value="1"/>
</dbReference>
<dbReference type="Gene3D" id="3.40.50.300">
    <property type="entry name" value="P-loop containing nucleotide triphosphate hydrolases"/>
    <property type="match status" value="1"/>
</dbReference>
<evidence type="ECO:0000256" key="6">
    <source>
        <dbReference type="PROSITE-ProRule" id="PRU00169"/>
    </source>
</evidence>
<dbReference type="InterPro" id="IPR002078">
    <property type="entry name" value="Sigma_54_int"/>
</dbReference>
<evidence type="ECO:0000259" key="8">
    <source>
        <dbReference type="PROSITE" id="PS50110"/>
    </source>
</evidence>
<evidence type="ECO:0000256" key="5">
    <source>
        <dbReference type="ARBA" id="ARBA00023163"/>
    </source>
</evidence>
<dbReference type="Gene3D" id="3.40.50.2300">
    <property type="match status" value="1"/>
</dbReference>
<keyword evidence="1" id="KW-0547">Nucleotide-binding</keyword>
<evidence type="ECO:0000256" key="3">
    <source>
        <dbReference type="ARBA" id="ARBA00023015"/>
    </source>
</evidence>
<protein>
    <submittedName>
        <fullName evidence="9">Alginate biosynthesis transcriptional regulatory protein AlgB</fullName>
    </submittedName>
</protein>
<name>A0ABN8UPA3_9GAMM</name>